<dbReference type="PANTHER" id="PTHR42663">
    <property type="entry name" value="HYDROLASE C777.06C-RELATED-RELATED"/>
    <property type="match status" value="1"/>
</dbReference>
<name>A0A172TKA9_9BACL</name>
<dbReference type="SMART" id="SM00849">
    <property type="entry name" value="Lactamase_B"/>
    <property type="match status" value="1"/>
</dbReference>
<dbReference type="EMBL" id="CP011388">
    <property type="protein sequence ID" value="ANE47412.1"/>
    <property type="molecule type" value="Genomic_DNA"/>
</dbReference>
<evidence type="ECO:0000313" key="6">
    <source>
        <dbReference type="Proteomes" id="UP000076927"/>
    </source>
</evidence>
<evidence type="ECO:0000256" key="1">
    <source>
        <dbReference type="ARBA" id="ARBA00034221"/>
    </source>
</evidence>
<dbReference type="InterPro" id="IPR036866">
    <property type="entry name" value="RibonucZ/Hydroxyglut_hydro"/>
</dbReference>
<dbReference type="PATRIC" id="fig|1178515.4.peg.3074"/>
<proteinExistence type="predicted"/>
<accession>A0A172TKA9</accession>
<dbReference type="RefSeq" id="WP_068608045.1">
    <property type="nucleotide sequence ID" value="NZ_CP011388.1"/>
</dbReference>
<dbReference type="Pfam" id="PF23023">
    <property type="entry name" value="Anti-Pycsar_Apyc1"/>
    <property type="match status" value="1"/>
</dbReference>
<evidence type="ECO:0000259" key="4">
    <source>
        <dbReference type="SMART" id="SM00849"/>
    </source>
</evidence>
<dbReference type="OrthoDB" id="9803916at2"/>
<evidence type="ECO:0000256" key="2">
    <source>
        <dbReference type="ARBA" id="ARBA00034301"/>
    </source>
</evidence>
<dbReference type="GO" id="GO:0046872">
    <property type="term" value="F:metal ion binding"/>
    <property type="evidence" value="ECO:0007669"/>
    <property type="project" value="UniProtKB-KW"/>
</dbReference>
<dbReference type="Gene3D" id="3.60.15.10">
    <property type="entry name" value="Ribonuclease Z/Hydroxyacylglutathione hydrolase-like"/>
    <property type="match status" value="1"/>
</dbReference>
<evidence type="ECO:0000313" key="5">
    <source>
        <dbReference type="EMBL" id="ANE47412.1"/>
    </source>
</evidence>
<dbReference type="PANTHER" id="PTHR42663:SF6">
    <property type="entry name" value="HYDROLASE C777.06C-RELATED"/>
    <property type="match status" value="1"/>
</dbReference>
<gene>
    <name evidence="5" type="ORF">SY83_15300</name>
</gene>
<comment type="catalytic activity">
    <reaction evidence="3">
        <text>3',5'-cyclic UMP + H2O = UMP + H(+)</text>
        <dbReference type="Rhea" id="RHEA:70575"/>
        <dbReference type="ChEBI" id="CHEBI:15377"/>
        <dbReference type="ChEBI" id="CHEBI:15378"/>
        <dbReference type="ChEBI" id="CHEBI:57865"/>
        <dbReference type="ChEBI" id="CHEBI:184387"/>
    </reaction>
    <physiologicalReaction direction="left-to-right" evidence="3">
        <dbReference type="Rhea" id="RHEA:70576"/>
    </physiologicalReaction>
</comment>
<organism evidence="5 6">
    <name type="scientific">Paenibacillus swuensis</name>
    <dbReference type="NCBI Taxonomy" id="1178515"/>
    <lineage>
        <taxon>Bacteria</taxon>
        <taxon>Bacillati</taxon>
        <taxon>Bacillota</taxon>
        <taxon>Bacilli</taxon>
        <taxon>Bacillales</taxon>
        <taxon>Paenibacillaceae</taxon>
        <taxon>Paenibacillus</taxon>
    </lineage>
</organism>
<dbReference type="Proteomes" id="UP000076927">
    <property type="component" value="Chromosome"/>
</dbReference>
<protein>
    <submittedName>
        <fullName evidence="5">Beta-lactamase</fullName>
    </submittedName>
</protein>
<dbReference type="SUPFAM" id="SSF56281">
    <property type="entry name" value="Metallo-hydrolase/oxidoreductase"/>
    <property type="match status" value="1"/>
</dbReference>
<dbReference type="GO" id="GO:0016787">
    <property type="term" value="F:hydrolase activity"/>
    <property type="evidence" value="ECO:0007669"/>
    <property type="project" value="UniProtKB-KW"/>
</dbReference>
<sequence>MGITLEMMGTGSAFAKNYFNNNALLYVNDATIMIDCGITAPAALHKMGKSFGEIDAVIVTHLHADHIGGLEEFAFQMKFLYERKPKIIVPEALLHPLWENSLRAGLEQEGIQSLDCYFEVYPVKEREPFAVTEGLTIEYTQTEHIPGKLSYSLFIGEHTFYSADLQFDLALLEYVHHERKCRTILHDCQLSLPGVVHAGIDQLLTLPTDIQRKIYLMHYGDNMPDFEGKTGEMRFIRQHKTIVIENVES</sequence>
<dbReference type="KEGG" id="pswu:SY83_15300"/>
<comment type="catalytic activity">
    <reaction evidence="1">
        <text>3',5'-cyclic CMP + H2O = CMP + H(+)</text>
        <dbReference type="Rhea" id="RHEA:72675"/>
        <dbReference type="ChEBI" id="CHEBI:15377"/>
        <dbReference type="ChEBI" id="CHEBI:15378"/>
        <dbReference type="ChEBI" id="CHEBI:58003"/>
        <dbReference type="ChEBI" id="CHEBI:60377"/>
    </reaction>
    <physiologicalReaction direction="left-to-right" evidence="1">
        <dbReference type="Rhea" id="RHEA:72676"/>
    </physiologicalReaction>
</comment>
<reference evidence="5 6" key="1">
    <citation type="submission" date="2015-01" db="EMBL/GenBank/DDBJ databases">
        <title>Paenibacillus swuensis/DY6/whole genome sequencing.</title>
        <authorList>
            <person name="Kim M.K."/>
            <person name="Srinivasan S."/>
            <person name="Lee J.-J."/>
        </authorList>
    </citation>
    <scope>NUCLEOTIDE SEQUENCE [LARGE SCALE GENOMIC DNA]</scope>
    <source>
        <strain evidence="5 6">DY6</strain>
    </source>
</reference>
<evidence type="ECO:0000256" key="3">
    <source>
        <dbReference type="ARBA" id="ARBA00048505"/>
    </source>
</evidence>
<comment type="function">
    <text evidence="2">Counteracts the endogenous Pycsar antiviral defense system. Phosphodiesterase that enables metal-dependent hydrolysis of host cyclic nucleotide Pycsar defense signals such as cCMP and cUMP.</text>
</comment>
<dbReference type="STRING" id="1178515.SY83_15300"/>
<feature type="domain" description="Metallo-beta-lactamase" evidence="4">
    <location>
        <begin position="20"/>
        <end position="218"/>
    </location>
</feature>
<dbReference type="InterPro" id="IPR001279">
    <property type="entry name" value="Metallo-B-lactamas"/>
</dbReference>
<dbReference type="AlphaFoldDB" id="A0A172TKA9"/>
<keyword evidence="6" id="KW-1185">Reference proteome</keyword>